<dbReference type="NCBIfam" id="NF002636">
    <property type="entry name" value="PRK02304.1-5"/>
    <property type="match status" value="1"/>
</dbReference>
<dbReference type="STRING" id="1732.SAMN02910417_00379"/>
<keyword evidence="9 12" id="KW-0328">Glycosyltransferase</keyword>
<keyword evidence="15" id="KW-1185">Reference proteome</keyword>
<evidence type="ECO:0000256" key="8">
    <source>
        <dbReference type="ARBA" id="ARBA00022490"/>
    </source>
</evidence>
<dbReference type="PANTHER" id="PTHR32315">
    <property type="entry name" value="ADENINE PHOSPHORIBOSYLTRANSFERASE"/>
    <property type="match status" value="1"/>
</dbReference>
<dbReference type="NCBIfam" id="NF002634">
    <property type="entry name" value="PRK02304.1-3"/>
    <property type="match status" value="1"/>
</dbReference>
<dbReference type="AlphaFoldDB" id="A0A1G6AB30"/>
<keyword evidence="8 12" id="KW-0963">Cytoplasm</keyword>
<dbReference type="GO" id="GO:0044209">
    <property type="term" value="P:AMP salvage"/>
    <property type="evidence" value="ECO:0007669"/>
    <property type="project" value="UniProtKB-UniRule"/>
</dbReference>
<proteinExistence type="inferred from homology"/>
<dbReference type="EC" id="2.4.2.7" evidence="7 12"/>
<comment type="subcellular location">
    <subcellularLocation>
        <location evidence="3 12">Cytoplasm</location>
    </subcellularLocation>
</comment>
<evidence type="ECO:0000256" key="4">
    <source>
        <dbReference type="ARBA" id="ARBA00004659"/>
    </source>
</evidence>
<dbReference type="CDD" id="cd06223">
    <property type="entry name" value="PRTases_typeI"/>
    <property type="match status" value="1"/>
</dbReference>
<comment type="function">
    <text evidence="2 12">Catalyzes a salvage reaction resulting in the formation of AMP, that is energically less costly than de novo synthesis.</text>
</comment>
<dbReference type="GO" id="GO:0002055">
    <property type="term" value="F:adenine binding"/>
    <property type="evidence" value="ECO:0007669"/>
    <property type="project" value="TreeGrafter"/>
</dbReference>
<evidence type="ECO:0000256" key="1">
    <source>
        <dbReference type="ARBA" id="ARBA00000868"/>
    </source>
</evidence>
<dbReference type="GO" id="GO:0006166">
    <property type="term" value="P:purine ribonucleoside salvage"/>
    <property type="evidence" value="ECO:0007669"/>
    <property type="project" value="UniProtKB-UniRule"/>
</dbReference>
<evidence type="ECO:0000313" key="14">
    <source>
        <dbReference type="EMBL" id="SDB05637.1"/>
    </source>
</evidence>
<protein>
    <recommendedName>
        <fullName evidence="7 12">Adenine phosphoribosyltransferase</fullName>
        <shortName evidence="12">APRT</shortName>
        <ecNumber evidence="7 12">2.4.2.7</ecNumber>
    </recommendedName>
</protein>
<organism evidence="14 15">
    <name type="scientific">Eubacterium oxidoreducens</name>
    <dbReference type="NCBI Taxonomy" id="1732"/>
    <lineage>
        <taxon>Bacteria</taxon>
        <taxon>Bacillati</taxon>
        <taxon>Bacillota</taxon>
        <taxon>Clostridia</taxon>
        <taxon>Eubacteriales</taxon>
        <taxon>Eubacteriaceae</taxon>
        <taxon>Eubacterium</taxon>
    </lineage>
</organism>
<dbReference type="InterPro" id="IPR000836">
    <property type="entry name" value="PRTase_dom"/>
</dbReference>
<comment type="similarity">
    <text evidence="5 12">Belongs to the purine/pyrimidine phosphoribosyltransferase family.</text>
</comment>
<dbReference type="InterPro" id="IPR005764">
    <property type="entry name" value="Ade_phspho_trans"/>
</dbReference>
<name>A0A1G6AB30_EUBOX</name>
<comment type="catalytic activity">
    <reaction evidence="1 12">
        <text>AMP + diphosphate = 5-phospho-alpha-D-ribose 1-diphosphate + adenine</text>
        <dbReference type="Rhea" id="RHEA:16609"/>
        <dbReference type="ChEBI" id="CHEBI:16708"/>
        <dbReference type="ChEBI" id="CHEBI:33019"/>
        <dbReference type="ChEBI" id="CHEBI:58017"/>
        <dbReference type="ChEBI" id="CHEBI:456215"/>
        <dbReference type="EC" id="2.4.2.7"/>
    </reaction>
</comment>
<evidence type="ECO:0000313" key="15">
    <source>
        <dbReference type="Proteomes" id="UP000199228"/>
    </source>
</evidence>
<dbReference type="OrthoDB" id="9803963at2"/>
<evidence type="ECO:0000256" key="11">
    <source>
        <dbReference type="ARBA" id="ARBA00022726"/>
    </source>
</evidence>
<dbReference type="NCBIfam" id="TIGR01090">
    <property type="entry name" value="apt"/>
    <property type="match status" value="1"/>
</dbReference>
<dbReference type="InterPro" id="IPR050054">
    <property type="entry name" value="UPRTase/APRTase"/>
</dbReference>
<sequence length="175" mass="19283">MSKSVKDYVRSISDFPEEGVLFRDITPVIQDPQGFRLALEGMQELIGDTQFDVIVAAESRGFLFGAPLADRYGKGVTLLRKKGKLPWKTVSQSYELEYGSAEVEMHEDAILPGQKVLIVDDLIATGGTVEAAVKLVEKLGGEVVMAVFLMELTDLKGRERLKGCEVKSVIKYEGK</sequence>
<keyword evidence="11 12" id="KW-0660">Purine salvage</keyword>
<evidence type="ECO:0000256" key="7">
    <source>
        <dbReference type="ARBA" id="ARBA00011893"/>
    </source>
</evidence>
<dbReference type="Pfam" id="PF00156">
    <property type="entry name" value="Pribosyltran"/>
    <property type="match status" value="1"/>
</dbReference>
<evidence type="ECO:0000256" key="5">
    <source>
        <dbReference type="ARBA" id="ARBA00008391"/>
    </source>
</evidence>
<feature type="domain" description="Phosphoribosyltransferase" evidence="13">
    <location>
        <begin position="42"/>
        <end position="153"/>
    </location>
</feature>
<dbReference type="HAMAP" id="MF_00004">
    <property type="entry name" value="Aden_phosphoribosyltr"/>
    <property type="match status" value="1"/>
</dbReference>
<evidence type="ECO:0000256" key="12">
    <source>
        <dbReference type="HAMAP-Rule" id="MF_00004"/>
    </source>
</evidence>
<dbReference type="PANTHER" id="PTHR32315:SF3">
    <property type="entry name" value="ADENINE PHOSPHORIBOSYLTRANSFERASE"/>
    <property type="match status" value="1"/>
</dbReference>
<evidence type="ECO:0000256" key="2">
    <source>
        <dbReference type="ARBA" id="ARBA00003968"/>
    </source>
</evidence>
<dbReference type="InterPro" id="IPR029057">
    <property type="entry name" value="PRTase-like"/>
</dbReference>
<dbReference type="GO" id="GO:0005737">
    <property type="term" value="C:cytoplasm"/>
    <property type="evidence" value="ECO:0007669"/>
    <property type="project" value="UniProtKB-SubCell"/>
</dbReference>
<evidence type="ECO:0000256" key="10">
    <source>
        <dbReference type="ARBA" id="ARBA00022679"/>
    </source>
</evidence>
<evidence type="ECO:0000256" key="6">
    <source>
        <dbReference type="ARBA" id="ARBA00011738"/>
    </source>
</evidence>
<dbReference type="RefSeq" id="WP_090171656.1">
    <property type="nucleotide sequence ID" value="NZ_FMXR01000005.1"/>
</dbReference>
<dbReference type="GO" id="GO:0003999">
    <property type="term" value="F:adenine phosphoribosyltransferase activity"/>
    <property type="evidence" value="ECO:0007669"/>
    <property type="project" value="UniProtKB-UniRule"/>
</dbReference>
<dbReference type="GO" id="GO:0016208">
    <property type="term" value="F:AMP binding"/>
    <property type="evidence" value="ECO:0007669"/>
    <property type="project" value="TreeGrafter"/>
</dbReference>
<evidence type="ECO:0000256" key="3">
    <source>
        <dbReference type="ARBA" id="ARBA00004496"/>
    </source>
</evidence>
<evidence type="ECO:0000259" key="13">
    <source>
        <dbReference type="Pfam" id="PF00156"/>
    </source>
</evidence>
<comment type="pathway">
    <text evidence="4 12">Purine metabolism; AMP biosynthesis via salvage pathway; AMP from adenine: step 1/1.</text>
</comment>
<dbReference type="GO" id="GO:0006168">
    <property type="term" value="P:adenine salvage"/>
    <property type="evidence" value="ECO:0007669"/>
    <property type="project" value="InterPro"/>
</dbReference>
<dbReference type="Gene3D" id="3.40.50.2020">
    <property type="match status" value="1"/>
</dbReference>
<dbReference type="FunFam" id="3.40.50.2020:FF:000004">
    <property type="entry name" value="Adenine phosphoribosyltransferase"/>
    <property type="match status" value="1"/>
</dbReference>
<comment type="subunit">
    <text evidence="6 12">Homodimer.</text>
</comment>
<dbReference type="SUPFAM" id="SSF53271">
    <property type="entry name" value="PRTase-like"/>
    <property type="match status" value="1"/>
</dbReference>
<accession>A0A1G6AB30</accession>
<evidence type="ECO:0000256" key="9">
    <source>
        <dbReference type="ARBA" id="ARBA00022676"/>
    </source>
</evidence>
<dbReference type="UniPathway" id="UPA00588">
    <property type="reaction ID" value="UER00646"/>
</dbReference>
<reference evidence="14 15" key="1">
    <citation type="submission" date="2016-10" db="EMBL/GenBank/DDBJ databases">
        <authorList>
            <person name="de Groot N.N."/>
        </authorList>
    </citation>
    <scope>NUCLEOTIDE SEQUENCE [LARGE SCALE GENOMIC DNA]</scope>
    <source>
        <strain evidence="14 15">DSM 3217</strain>
    </source>
</reference>
<gene>
    <name evidence="12" type="primary">apt</name>
    <name evidence="14" type="ORF">SAMN02910417_00379</name>
</gene>
<keyword evidence="10 12" id="KW-0808">Transferase</keyword>
<dbReference type="Proteomes" id="UP000199228">
    <property type="component" value="Unassembled WGS sequence"/>
</dbReference>
<dbReference type="EMBL" id="FMXR01000005">
    <property type="protein sequence ID" value="SDB05637.1"/>
    <property type="molecule type" value="Genomic_DNA"/>
</dbReference>